<dbReference type="EMBL" id="JXTC01000211">
    <property type="protein sequence ID" value="PON81645.1"/>
    <property type="molecule type" value="Genomic_DNA"/>
</dbReference>
<proteinExistence type="predicted"/>
<reference evidence="2" key="1">
    <citation type="submission" date="2016-06" db="EMBL/GenBank/DDBJ databases">
        <title>Parallel loss of symbiosis genes in relatives of nitrogen-fixing non-legume Parasponia.</title>
        <authorList>
            <person name="Van Velzen R."/>
            <person name="Holmer R."/>
            <person name="Bu F."/>
            <person name="Rutten L."/>
            <person name="Van Zeijl A."/>
            <person name="Liu W."/>
            <person name="Santuari L."/>
            <person name="Cao Q."/>
            <person name="Sharma T."/>
            <person name="Shen D."/>
            <person name="Roswanjaya Y."/>
            <person name="Wardhani T."/>
            <person name="Kalhor M.S."/>
            <person name="Jansen J."/>
            <person name="Van den Hoogen J."/>
            <person name="Gungor B."/>
            <person name="Hartog M."/>
            <person name="Hontelez J."/>
            <person name="Verver J."/>
            <person name="Yang W.-C."/>
            <person name="Schijlen E."/>
            <person name="Repin R."/>
            <person name="Schilthuizen M."/>
            <person name="Schranz E."/>
            <person name="Heidstra R."/>
            <person name="Miyata K."/>
            <person name="Fedorova E."/>
            <person name="Kohlen W."/>
            <person name="Bisseling T."/>
            <person name="Smit S."/>
            <person name="Geurts R."/>
        </authorList>
    </citation>
    <scope>NUCLEOTIDE SEQUENCE [LARGE SCALE GENOMIC DNA]</scope>
    <source>
        <strain evidence="2">cv. RG33-2</strain>
    </source>
</reference>
<dbReference type="AlphaFoldDB" id="A0A2P5E7X6"/>
<feature type="non-terminal residue" evidence="1">
    <location>
        <position position="1"/>
    </location>
</feature>
<evidence type="ECO:0000313" key="1">
    <source>
        <dbReference type="EMBL" id="PON81645.1"/>
    </source>
</evidence>
<keyword evidence="2" id="KW-1185">Reference proteome</keyword>
<sequence length="73" mass="8220">QDIRIQVSTLVRIDVKKLDMMIQSSLHKGLKGRDFEKSNMSDEDGKDLEARAISDLSSILNDVVSELEKDVIC</sequence>
<accession>A0A2P5E7X6</accession>
<gene>
    <name evidence="1" type="ORF">TorRG33x02_225380</name>
</gene>
<dbReference type="Proteomes" id="UP000237000">
    <property type="component" value="Unassembled WGS sequence"/>
</dbReference>
<protein>
    <submittedName>
        <fullName evidence="1">Uncharacterized protein</fullName>
    </submittedName>
</protein>
<name>A0A2P5E7X6_TREOI</name>
<organism evidence="1 2">
    <name type="scientific">Trema orientale</name>
    <name type="common">Charcoal tree</name>
    <name type="synonym">Celtis orientalis</name>
    <dbReference type="NCBI Taxonomy" id="63057"/>
    <lineage>
        <taxon>Eukaryota</taxon>
        <taxon>Viridiplantae</taxon>
        <taxon>Streptophyta</taxon>
        <taxon>Embryophyta</taxon>
        <taxon>Tracheophyta</taxon>
        <taxon>Spermatophyta</taxon>
        <taxon>Magnoliopsida</taxon>
        <taxon>eudicotyledons</taxon>
        <taxon>Gunneridae</taxon>
        <taxon>Pentapetalae</taxon>
        <taxon>rosids</taxon>
        <taxon>fabids</taxon>
        <taxon>Rosales</taxon>
        <taxon>Cannabaceae</taxon>
        <taxon>Trema</taxon>
    </lineage>
</organism>
<comment type="caution">
    <text evidence="1">The sequence shown here is derived from an EMBL/GenBank/DDBJ whole genome shotgun (WGS) entry which is preliminary data.</text>
</comment>
<evidence type="ECO:0000313" key="2">
    <source>
        <dbReference type="Proteomes" id="UP000237000"/>
    </source>
</evidence>
<dbReference type="InParanoid" id="A0A2P5E7X6"/>
<dbReference type="OrthoDB" id="10383006at2759"/>